<evidence type="ECO:0000256" key="3">
    <source>
        <dbReference type="ARBA" id="ARBA00010676"/>
    </source>
</evidence>
<dbReference type="EMBL" id="HG994580">
    <property type="protein sequence ID" value="CAF2777138.1"/>
    <property type="molecule type" value="Genomic_DNA"/>
</dbReference>
<dbReference type="PROSITE" id="PS00084">
    <property type="entry name" value="CU2_MONOOXYGENASE_1"/>
    <property type="match status" value="1"/>
</dbReference>
<dbReference type="GO" id="GO:0006589">
    <property type="term" value="P:octopamine biosynthetic process"/>
    <property type="evidence" value="ECO:0007669"/>
    <property type="project" value="TreeGrafter"/>
</dbReference>
<reference evidence="14" key="1">
    <citation type="submission" date="2021-02" db="EMBL/GenBank/DDBJ databases">
        <authorList>
            <person name="Bekaert M."/>
        </authorList>
    </citation>
    <scope>NUCLEOTIDE SEQUENCE</scope>
    <source>
        <strain evidence="14">IoA-00</strain>
    </source>
</reference>
<protein>
    <submittedName>
        <fullName evidence="14">DBH</fullName>
        <ecNumber evidence="14">1.14.17.1</ecNumber>
    </submittedName>
</protein>
<name>A0A7R8CD33_LEPSM</name>
<dbReference type="Pfam" id="PF01082">
    <property type="entry name" value="Cu2_monooxygen"/>
    <property type="match status" value="1"/>
</dbReference>
<dbReference type="InterPro" id="IPR000945">
    <property type="entry name" value="DBH-like"/>
</dbReference>
<feature type="region of interest" description="Disordered" evidence="13">
    <location>
        <begin position="849"/>
        <end position="887"/>
    </location>
</feature>
<dbReference type="GO" id="GO:0030667">
    <property type="term" value="C:secretory granule membrane"/>
    <property type="evidence" value="ECO:0007669"/>
    <property type="project" value="TreeGrafter"/>
</dbReference>
<dbReference type="Proteomes" id="UP000675881">
    <property type="component" value="Chromosome 1"/>
</dbReference>
<dbReference type="Gene3D" id="2.60.120.230">
    <property type="match status" value="1"/>
</dbReference>
<dbReference type="EC" id="1.14.17.1" evidence="14"/>
<dbReference type="Pfam" id="PF03351">
    <property type="entry name" value="DOMON"/>
    <property type="match status" value="1"/>
</dbReference>
<dbReference type="InterPro" id="IPR014784">
    <property type="entry name" value="Cu2_ascorb_mOase-like_C"/>
</dbReference>
<comment type="cofactor">
    <cofactor evidence="1">
        <name>Cu(2+)</name>
        <dbReference type="ChEBI" id="CHEBI:29036"/>
    </cofactor>
</comment>
<evidence type="ECO:0000256" key="7">
    <source>
        <dbReference type="ARBA" id="ARBA00023002"/>
    </source>
</evidence>
<dbReference type="OrthoDB" id="6376344at2759"/>
<keyword evidence="4" id="KW-0812">Transmembrane</keyword>
<dbReference type="PROSITE" id="PS50836">
    <property type="entry name" value="DOMON"/>
    <property type="match status" value="1"/>
</dbReference>
<evidence type="ECO:0000256" key="10">
    <source>
        <dbReference type="ARBA" id="ARBA00023136"/>
    </source>
</evidence>
<keyword evidence="7 14" id="KW-0560">Oxidoreductase</keyword>
<proteinExistence type="inferred from homology"/>
<evidence type="ECO:0000313" key="15">
    <source>
        <dbReference type="Proteomes" id="UP000675881"/>
    </source>
</evidence>
<dbReference type="Pfam" id="PF03712">
    <property type="entry name" value="Cu2_monoox_C"/>
    <property type="match status" value="1"/>
</dbReference>
<comment type="similarity">
    <text evidence="3">Belongs to the copper type II ascorbate-dependent monooxygenase family.</text>
</comment>
<evidence type="ECO:0000256" key="12">
    <source>
        <dbReference type="ARBA" id="ARBA00023180"/>
    </source>
</evidence>
<dbReference type="GO" id="GO:0005615">
    <property type="term" value="C:extracellular space"/>
    <property type="evidence" value="ECO:0007669"/>
    <property type="project" value="TreeGrafter"/>
</dbReference>
<comment type="subcellular location">
    <subcellularLocation>
        <location evidence="2">Membrane</location>
        <topology evidence="2">Single-pass membrane protein</topology>
    </subcellularLocation>
</comment>
<dbReference type="AlphaFoldDB" id="A0A7R8CD33"/>
<evidence type="ECO:0000256" key="1">
    <source>
        <dbReference type="ARBA" id="ARBA00001973"/>
    </source>
</evidence>
<keyword evidence="9" id="KW-0503">Monooxygenase</keyword>
<dbReference type="PANTHER" id="PTHR10157">
    <property type="entry name" value="DOPAMINE BETA HYDROXYLASE RELATED"/>
    <property type="match status" value="1"/>
</dbReference>
<dbReference type="PANTHER" id="PTHR10157:SF29">
    <property type="entry name" value="DOPAMINE BETA-HYDROXYLASE"/>
    <property type="match status" value="1"/>
</dbReference>
<gene>
    <name evidence="14" type="ORF">LSAA_1303</name>
</gene>
<dbReference type="PRINTS" id="PR00767">
    <property type="entry name" value="DBMONOXGNASE"/>
</dbReference>
<dbReference type="GO" id="GO:0004500">
    <property type="term" value="F:dopamine beta-monooxygenase activity"/>
    <property type="evidence" value="ECO:0007669"/>
    <property type="project" value="UniProtKB-EC"/>
</dbReference>
<dbReference type="SMART" id="SM00664">
    <property type="entry name" value="DoH"/>
    <property type="match status" value="1"/>
</dbReference>
<keyword evidence="5" id="KW-0479">Metal-binding</keyword>
<dbReference type="GO" id="GO:0042420">
    <property type="term" value="P:dopamine catabolic process"/>
    <property type="evidence" value="ECO:0007669"/>
    <property type="project" value="TreeGrafter"/>
</dbReference>
<evidence type="ECO:0000313" key="14">
    <source>
        <dbReference type="EMBL" id="CAF2777138.1"/>
    </source>
</evidence>
<evidence type="ECO:0000256" key="6">
    <source>
        <dbReference type="ARBA" id="ARBA00022989"/>
    </source>
</evidence>
<dbReference type="InterPro" id="IPR024548">
    <property type="entry name" value="Cu2_monoox_C"/>
</dbReference>
<evidence type="ECO:0000256" key="5">
    <source>
        <dbReference type="ARBA" id="ARBA00022723"/>
    </source>
</evidence>
<organism evidence="14 15">
    <name type="scientific">Lepeophtheirus salmonis</name>
    <name type="common">Salmon louse</name>
    <name type="synonym">Caligus salmonis</name>
    <dbReference type="NCBI Taxonomy" id="72036"/>
    <lineage>
        <taxon>Eukaryota</taxon>
        <taxon>Metazoa</taxon>
        <taxon>Ecdysozoa</taxon>
        <taxon>Arthropoda</taxon>
        <taxon>Crustacea</taxon>
        <taxon>Multicrustacea</taxon>
        <taxon>Hexanauplia</taxon>
        <taxon>Copepoda</taxon>
        <taxon>Siphonostomatoida</taxon>
        <taxon>Caligidae</taxon>
        <taxon>Lepeophtheirus</taxon>
    </lineage>
</organism>
<dbReference type="GO" id="GO:0005507">
    <property type="term" value="F:copper ion binding"/>
    <property type="evidence" value="ECO:0007669"/>
    <property type="project" value="InterPro"/>
</dbReference>
<keyword evidence="6" id="KW-1133">Transmembrane helix</keyword>
<feature type="compositionally biased region" description="Basic and acidic residues" evidence="13">
    <location>
        <begin position="858"/>
        <end position="879"/>
    </location>
</feature>
<evidence type="ECO:0000256" key="8">
    <source>
        <dbReference type="ARBA" id="ARBA00023008"/>
    </source>
</evidence>
<dbReference type="GO" id="GO:0042421">
    <property type="term" value="P:norepinephrine biosynthetic process"/>
    <property type="evidence" value="ECO:0007669"/>
    <property type="project" value="TreeGrafter"/>
</dbReference>
<keyword evidence="12" id="KW-0325">Glycoprotein</keyword>
<dbReference type="InterPro" id="IPR028460">
    <property type="entry name" value="Tbh/DBH"/>
</dbReference>
<dbReference type="SUPFAM" id="SSF49742">
    <property type="entry name" value="PHM/PNGase F"/>
    <property type="match status" value="2"/>
</dbReference>
<dbReference type="Gene3D" id="2.60.120.310">
    <property type="entry name" value="Copper type II, ascorbate-dependent monooxygenase, N-terminal domain"/>
    <property type="match status" value="1"/>
</dbReference>
<dbReference type="InterPro" id="IPR005018">
    <property type="entry name" value="DOMON_domain"/>
</dbReference>
<dbReference type="InterPro" id="IPR008977">
    <property type="entry name" value="PHM/PNGase_F_dom_sf"/>
</dbReference>
<dbReference type="InterPro" id="IPR045266">
    <property type="entry name" value="DOH_DOMON"/>
</dbReference>
<keyword evidence="15" id="KW-1185">Reference proteome</keyword>
<evidence type="ECO:0000256" key="2">
    <source>
        <dbReference type="ARBA" id="ARBA00004167"/>
    </source>
</evidence>
<keyword evidence="11" id="KW-1015">Disulfide bond</keyword>
<evidence type="ECO:0000256" key="11">
    <source>
        <dbReference type="ARBA" id="ARBA00023157"/>
    </source>
</evidence>
<dbReference type="FunFam" id="2.60.120.230:FF:000001">
    <property type="entry name" value="Monooxygenase, DBH-like 1"/>
    <property type="match status" value="1"/>
</dbReference>
<accession>A0A7R8CD33</accession>
<dbReference type="InterPro" id="IPR036939">
    <property type="entry name" value="Cu2_ascorb_mOase_N_sf"/>
</dbReference>
<sequence>MSPTSMEKNDFDLAVMNEDIDKLLTQESLDFKREINEFLENVCLSTSMNSLLNINPYIDKVLHRLYRNRKKEEKSADLENDSSIIPLSDLNESLYSHLISSPCCPYPSTEEGAITLEKFHLFRCLKMAHIRNEPYSNIRTLQEKLTRLVSRAEDFDRTQIVDLRSLLQPKTYLAAVLLDSYKFLSAQNPSESFLDTSQELNVELFEVNEEGLVKVYNLCIIFHSLYLVGASWKENEVGPVINENALEIFSDLGIVRLVLREKERNQGGYLRIPLYQRLSSRSGYEFYYLFKSLLSEGNKFDRRTFPNDASTPTYFLNPSFPIYSLQLRPDLLYQWQIVEDEIIVEVDYLSEEGKDWVAVGFSDYGELRNADLCVAWMNWKGQHFLEDAHTNENYTMLLDEYQDCRDFEYQEFSNGRLSFKFTRPLHPCHNGHDKKEDYVIEDGTVHVVWAKGKGSLYEVNGLNLSDRGIAKSGFERTRLLKVDTKFIESSDNVVRLNITHTVDISNDDTTYWCSSHKLNPSIMSKKHHIIEYLPRISEGNEDVIHHMEIFQCDASLELEFPIWSGPCGDKSAPPELQMCKKVLAAWAIGAGSFEYPREAGIAFGGPQTSPYMMMEVHFNNPSRRSGIHDESGMTLIITPELRKYDAGILELGLIYSDLMAIPPYAVNFPLSGHCLPQCTAVGLPEEGIIIFGSQLHTHQTGARVVTKHFRNGEELPEINRDNHYSTHFQEIRLLHEPRKVFPGDYLKTTCFYDTTHKTNVTLGGFGFEEEMCVNYVHYYPRTNLEICKSSVDSMALDKYFQFLNEWNNEDTDPLKSVNDNYESVKWTPLQSVTLRNFYEASSEMMQCTGGSGTGLPGKWKEMNKPKTSSDDKKNTKKELDIDDGNYPWSPNQAATDIQQFNPSFTRLIKKKELSSSNKEALAYPEIEPTFTRLIKKARIPSIVTKKPWSPKALRMKKDYSFGLARRRKRIGSPMNEMKKREFETFGIERINDESHLVNSYGLDQKLLKRRNFMNEKEEFLKYFQNEFPKLIRQLNRKNSPLRKRGEIFDDYDSWGIDKRSRNRDGLGSIPLPI</sequence>
<evidence type="ECO:0000256" key="4">
    <source>
        <dbReference type="ARBA" id="ARBA00022692"/>
    </source>
</evidence>
<keyword evidence="10" id="KW-0472">Membrane</keyword>
<dbReference type="InterPro" id="IPR020611">
    <property type="entry name" value="Cu2_ascorb_mOase_CS-1"/>
</dbReference>
<keyword evidence="8" id="KW-0186">Copper</keyword>
<evidence type="ECO:0000256" key="9">
    <source>
        <dbReference type="ARBA" id="ARBA00023033"/>
    </source>
</evidence>
<dbReference type="InterPro" id="IPR000323">
    <property type="entry name" value="Cu2_ascorb_mOase_N"/>
</dbReference>
<dbReference type="CDD" id="cd09631">
    <property type="entry name" value="DOMON_DOH"/>
    <property type="match status" value="1"/>
</dbReference>
<evidence type="ECO:0000256" key="13">
    <source>
        <dbReference type="SAM" id="MobiDB-lite"/>
    </source>
</evidence>